<dbReference type="CDD" id="cd07941">
    <property type="entry name" value="DRE_TIM_LeuA3"/>
    <property type="match status" value="1"/>
</dbReference>
<keyword evidence="12" id="KW-1185">Reference proteome</keyword>
<dbReference type="Proteomes" id="UP000623172">
    <property type="component" value="Unassembled WGS sequence"/>
</dbReference>
<dbReference type="SUPFAM" id="SSF51569">
    <property type="entry name" value="Aldolase"/>
    <property type="match status" value="1"/>
</dbReference>
<keyword evidence="4" id="KW-0412">Isoleucine biosynthesis</keyword>
<comment type="similarity">
    <text evidence="2 9">Belongs to the alpha-IPM synthase/homocitrate synthase family.</text>
</comment>
<dbReference type="PANTHER" id="PTHR43538:SF1">
    <property type="entry name" value="(R)-CITRAMALATE SYNTHASE"/>
    <property type="match status" value="1"/>
</dbReference>
<dbReference type="Gene3D" id="1.10.238.260">
    <property type="match status" value="1"/>
</dbReference>
<dbReference type="GO" id="GO:0003852">
    <property type="term" value="F:2-isopropylmalate synthase activity"/>
    <property type="evidence" value="ECO:0007669"/>
    <property type="project" value="InterPro"/>
</dbReference>
<evidence type="ECO:0000256" key="8">
    <source>
        <dbReference type="NCBIfam" id="TIGR00977"/>
    </source>
</evidence>
<evidence type="ECO:0000256" key="9">
    <source>
        <dbReference type="RuleBase" id="RU003523"/>
    </source>
</evidence>
<proteinExistence type="inferred from homology"/>
<dbReference type="PROSITE" id="PS50991">
    <property type="entry name" value="PYR_CT"/>
    <property type="match status" value="1"/>
</dbReference>
<comment type="pathway">
    <text evidence="1">Amino-acid biosynthesis; L-isoleucine biosynthesis; 2-oxobutanoate from pyruvate: step 1/3.</text>
</comment>
<evidence type="ECO:0000256" key="7">
    <source>
        <dbReference type="ARBA" id="ARBA00048263"/>
    </source>
</evidence>
<dbReference type="GO" id="GO:0009097">
    <property type="term" value="P:isoleucine biosynthetic process"/>
    <property type="evidence" value="ECO:0007669"/>
    <property type="project" value="UniProtKB-UniRule"/>
</dbReference>
<evidence type="ECO:0000313" key="11">
    <source>
        <dbReference type="EMBL" id="MBC8532099.1"/>
    </source>
</evidence>
<dbReference type="EMBL" id="JACRSR010000004">
    <property type="protein sequence ID" value="MBC8532099.1"/>
    <property type="molecule type" value="Genomic_DNA"/>
</dbReference>
<dbReference type="GO" id="GO:0009098">
    <property type="term" value="P:L-leucine biosynthetic process"/>
    <property type="evidence" value="ECO:0007669"/>
    <property type="project" value="InterPro"/>
</dbReference>
<evidence type="ECO:0000256" key="2">
    <source>
        <dbReference type="ARBA" id="ARBA00006154"/>
    </source>
</evidence>
<dbReference type="InterPro" id="IPR054691">
    <property type="entry name" value="LeuA/HCS_post-cat"/>
</dbReference>
<dbReference type="EC" id="2.3.3.21" evidence="8"/>
<sequence length="520" mass="57161">MQKIHLFDTTLRDGAQSEGVSFTVEDKLRIVRLLDEFGIDYVEGGNPGSNPKDVEFFRRVSEIPLRNSKLVAFGSTCRPGMEPDEDPGVAALLRANTPCCAIFGKCWDFHVATILRTSPEENLRMIEKTIRYLVRLGKEVVFDGEHFFDGYQNNPEYALAALRAAEAGGASWLVLCDTNGGTFLTDIEKITRKMVETMKTPIGIHCHNDCGMAIGSSLLAVRAGAAMVQGTINGFGERCGNADLIPIIAGLHFKMGLSCVAQESLPQLYHLAREVSNVANITFNERSPYVGNSAFAHKGGMHMDGILKNPATFEHLNPDAVGNSRRFLLSEVGGRSGLVAKLHQIEPRLRKDSPETQQIMDALKQKEFEGYQFEGAEASFELMVIKCLGRYKPAFSILDFTVFCERPEGENSAKAVIKVMVGGKERLSAAEGDGPVNAMDLAVRDALSVFFPSLQAMHLTDYKVRVLNSEGATAARVRVQIASTDGKRTWRTVGVSTNILEASWIALIDSLEYKLMLENK</sequence>
<evidence type="ECO:0000256" key="6">
    <source>
        <dbReference type="ARBA" id="ARBA00023304"/>
    </source>
</evidence>
<dbReference type="InterPro" id="IPR036230">
    <property type="entry name" value="LeuA_allosteric_dom_sf"/>
</dbReference>
<organism evidence="11 12">
    <name type="scientific">Gehongia tenuis</name>
    <dbReference type="NCBI Taxonomy" id="2763655"/>
    <lineage>
        <taxon>Bacteria</taxon>
        <taxon>Bacillati</taxon>
        <taxon>Bacillota</taxon>
        <taxon>Clostridia</taxon>
        <taxon>Christensenellales</taxon>
        <taxon>Christensenellaceae</taxon>
        <taxon>Gehongia</taxon>
    </lineage>
</organism>
<dbReference type="RefSeq" id="WP_249317189.1">
    <property type="nucleotide sequence ID" value="NZ_JACRSR010000004.1"/>
</dbReference>
<dbReference type="Pfam" id="PF00682">
    <property type="entry name" value="HMGL-like"/>
    <property type="match status" value="1"/>
</dbReference>
<dbReference type="AlphaFoldDB" id="A0A926HPW9"/>
<dbReference type="PROSITE" id="PS00815">
    <property type="entry name" value="AIPM_HOMOCIT_SYNTH_1"/>
    <property type="match status" value="1"/>
</dbReference>
<dbReference type="PROSITE" id="PS00816">
    <property type="entry name" value="AIPM_HOMOCIT_SYNTH_2"/>
    <property type="match status" value="1"/>
</dbReference>
<dbReference type="NCBIfam" id="TIGR00977">
    <property type="entry name" value="citramal_synth"/>
    <property type="match status" value="1"/>
</dbReference>
<gene>
    <name evidence="11" type="ORF">H8696_09590</name>
</gene>
<dbReference type="InterPro" id="IPR013709">
    <property type="entry name" value="2-isopropylmalate_synth_dimer"/>
</dbReference>
<evidence type="ECO:0000259" key="10">
    <source>
        <dbReference type="PROSITE" id="PS50991"/>
    </source>
</evidence>
<comment type="caution">
    <text evidence="11">The sequence shown here is derived from an EMBL/GenBank/DDBJ whole genome shotgun (WGS) entry which is preliminary data.</text>
</comment>
<dbReference type="InterPro" id="IPR013785">
    <property type="entry name" value="Aldolase_TIM"/>
</dbReference>
<dbReference type="Pfam" id="PF08502">
    <property type="entry name" value="LeuA_dimer"/>
    <property type="match status" value="1"/>
</dbReference>
<evidence type="ECO:0000256" key="5">
    <source>
        <dbReference type="ARBA" id="ARBA00022679"/>
    </source>
</evidence>
<dbReference type="Pfam" id="PF22617">
    <property type="entry name" value="HCS_D2"/>
    <property type="match status" value="1"/>
</dbReference>
<evidence type="ECO:0000256" key="4">
    <source>
        <dbReference type="ARBA" id="ARBA00022624"/>
    </source>
</evidence>
<evidence type="ECO:0000256" key="1">
    <source>
        <dbReference type="ARBA" id="ARBA00004743"/>
    </source>
</evidence>
<name>A0A926HPW9_9FIRM</name>
<reference evidence="11" key="1">
    <citation type="submission" date="2020-08" db="EMBL/GenBank/DDBJ databases">
        <title>Genome public.</title>
        <authorList>
            <person name="Liu C."/>
            <person name="Sun Q."/>
        </authorList>
    </citation>
    <scope>NUCLEOTIDE SEQUENCE</scope>
    <source>
        <strain evidence="11">NSJ-53</strain>
    </source>
</reference>
<dbReference type="GO" id="GO:0043714">
    <property type="term" value="F:(R)-citramalate synthase activity"/>
    <property type="evidence" value="ECO:0007669"/>
    <property type="project" value="UniProtKB-UniRule"/>
</dbReference>
<keyword evidence="5 9" id="KW-0808">Transferase</keyword>
<dbReference type="SUPFAM" id="SSF110921">
    <property type="entry name" value="2-isopropylmalate synthase LeuA, allosteric (dimerisation) domain"/>
    <property type="match status" value="1"/>
</dbReference>
<dbReference type="SMART" id="SM00917">
    <property type="entry name" value="LeuA_dimer"/>
    <property type="match status" value="1"/>
</dbReference>
<dbReference type="InterPro" id="IPR000891">
    <property type="entry name" value="PYR_CT"/>
</dbReference>
<dbReference type="PANTHER" id="PTHR43538">
    <property type="entry name" value="ALPHA-IPM SYNTHASE/HOMOCITRATE SYNTHASE"/>
    <property type="match status" value="1"/>
</dbReference>
<dbReference type="InterPro" id="IPR002034">
    <property type="entry name" value="AIPM/Hcit_synth_CS"/>
</dbReference>
<evidence type="ECO:0000313" key="12">
    <source>
        <dbReference type="Proteomes" id="UP000623172"/>
    </source>
</evidence>
<dbReference type="InterPro" id="IPR005675">
    <property type="entry name" value="Citramal_synthase"/>
</dbReference>
<keyword evidence="3" id="KW-0028">Amino-acid biosynthesis</keyword>
<accession>A0A926HPW9</accession>
<dbReference type="Gene3D" id="3.30.160.270">
    <property type="match status" value="1"/>
</dbReference>
<comment type="catalytic activity">
    <reaction evidence="7">
        <text>pyruvate + acetyl-CoA + H2O = (3R)-citramalate + CoA + H(+)</text>
        <dbReference type="Rhea" id="RHEA:19045"/>
        <dbReference type="ChEBI" id="CHEBI:15361"/>
        <dbReference type="ChEBI" id="CHEBI:15377"/>
        <dbReference type="ChEBI" id="CHEBI:15378"/>
        <dbReference type="ChEBI" id="CHEBI:30934"/>
        <dbReference type="ChEBI" id="CHEBI:57287"/>
        <dbReference type="ChEBI" id="CHEBI:57288"/>
        <dbReference type="EC" id="2.3.3.21"/>
    </reaction>
</comment>
<feature type="domain" description="Pyruvate carboxyltransferase" evidence="10">
    <location>
        <begin position="4"/>
        <end position="266"/>
    </location>
</feature>
<evidence type="ECO:0000256" key="3">
    <source>
        <dbReference type="ARBA" id="ARBA00022605"/>
    </source>
</evidence>
<dbReference type="Gene3D" id="3.20.20.70">
    <property type="entry name" value="Aldolase class I"/>
    <property type="match status" value="1"/>
</dbReference>
<keyword evidence="6" id="KW-0100">Branched-chain amino acid biosynthesis</keyword>
<protein>
    <recommendedName>
        <fullName evidence="8">Citramalate synthase</fullName>
        <ecNumber evidence="8">2.3.3.21</ecNumber>
    </recommendedName>
</protein>